<keyword evidence="2" id="KW-0697">Rotamase</keyword>
<dbReference type="RefSeq" id="WP_119440336.1">
    <property type="nucleotide sequence ID" value="NZ_QWGR01000025.1"/>
</dbReference>
<comment type="caution">
    <text evidence="5">The sequence shown here is derived from an EMBL/GenBank/DDBJ whole genome shotgun (WGS) entry which is preliminary data.</text>
</comment>
<dbReference type="Proteomes" id="UP000265926">
    <property type="component" value="Unassembled WGS sequence"/>
</dbReference>
<feature type="chain" id="PRO_5017216952" evidence="3">
    <location>
        <begin position="30"/>
        <end position="456"/>
    </location>
</feature>
<dbReference type="InterPro" id="IPR000297">
    <property type="entry name" value="PPIase_PpiC"/>
</dbReference>
<dbReference type="PANTHER" id="PTHR47637">
    <property type="entry name" value="CHAPERONE SURA"/>
    <property type="match status" value="1"/>
</dbReference>
<evidence type="ECO:0000256" key="2">
    <source>
        <dbReference type="PROSITE-ProRule" id="PRU00278"/>
    </source>
</evidence>
<dbReference type="Pfam" id="PF00639">
    <property type="entry name" value="Rotamase"/>
    <property type="match status" value="2"/>
</dbReference>
<dbReference type="EMBL" id="QWGR01000025">
    <property type="protein sequence ID" value="RIJ45445.1"/>
    <property type="molecule type" value="Genomic_DNA"/>
</dbReference>
<evidence type="ECO:0000256" key="1">
    <source>
        <dbReference type="ARBA" id="ARBA00022729"/>
    </source>
</evidence>
<organism evidence="5 6">
    <name type="scientific">Maribellus luteus</name>
    <dbReference type="NCBI Taxonomy" id="2305463"/>
    <lineage>
        <taxon>Bacteria</taxon>
        <taxon>Pseudomonadati</taxon>
        <taxon>Bacteroidota</taxon>
        <taxon>Bacteroidia</taxon>
        <taxon>Marinilabiliales</taxon>
        <taxon>Prolixibacteraceae</taxon>
        <taxon>Maribellus</taxon>
    </lineage>
</organism>
<gene>
    <name evidence="5" type="ORF">D1614_22920</name>
</gene>
<dbReference type="PANTHER" id="PTHR47637:SF1">
    <property type="entry name" value="CHAPERONE SURA"/>
    <property type="match status" value="1"/>
</dbReference>
<dbReference type="GO" id="GO:0003755">
    <property type="term" value="F:peptidyl-prolyl cis-trans isomerase activity"/>
    <property type="evidence" value="ECO:0007669"/>
    <property type="project" value="UniProtKB-KW"/>
</dbReference>
<reference evidence="5 6" key="1">
    <citation type="submission" date="2018-08" db="EMBL/GenBank/DDBJ databases">
        <title>Pallidiluteibacterium maritimus gen. nov., sp. nov., isolated from coastal sediment.</title>
        <authorList>
            <person name="Zhou L.Y."/>
        </authorList>
    </citation>
    <scope>NUCLEOTIDE SEQUENCE [LARGE SCALE GENOMIC DNA]</scope>
    <source>
        <strain evidence="5 6">XSD2</strain>
    </source>
</reference>
<feature type="domain" description="PpiC" evidence="4">
    <location>
        <begin position="180"/>
        <end position="279"/>
    </location>
</feature>
<keyword evidence="1 3" id="KW-0732">Signal</keyword>
<sequence length="456" mass="51307">MIQLSTMNKMQKIFGAFLLTFFLIGSVAAQDKVIDQIVAVVGGNIILKSDIENMNISQQAQGITSEGDMKCEILEQFLINKLLVAEAELDTLITVTPSEVNQQMDGTLQMYIAHFGSEKAVEGYFKKPIASVKADMQESIREQLLSQKMRNKIVENVSVTPSEVRYNYRSLTKDEVPTIPTQYEYAQITIQPKIDLEEENRVKAQLRDIKKRIENGSSFAAMAVIYSEGPSAKDGGVIGYSGRAQLDPAYAAAAFNLKGDQVSNVVKSAFGYHIIQLVDKQGAKINTRHILMKPKVSVEAKEQANNRLDSLANMIRKDEISFDQAAAMFSFDKNSRNNGGVAINPNTMSSKFAVEELDGDVSKILTGMNLNEISKPFETIDAENQQTIYKIIKLTNRIDAHKADLQNDYQTLAEMYLMKKKEETLEKWIAERQSQTYIRIDNTYANCNFKFDHWIK</sequence>
<evidence type="ECO:0000259" key="4">
    <source>
        <dbReference type="PROSITE" id="PS50198"/>
    </source>
</evidence>
<dbReference type="InterPro" id="IPR027304">
    <property type="entry name" value="Trigger_fact/SurA_dom_sf"/>
</dbReference>
<dbReference type="PROSITE" id="PS50198">
    <property type="entry name" value="PPIC_PPIASE_2"/>
    <property type="match status" value="2"/>
</dbReference>
<evidence type="ECO:0000313" key="5">
    <source>
        <dbReference type="EMBL" id="RIJ45445.1"/>
    </source>
</evidence>
<dbReference type="Gene3D" id="3.10.50.40">
    <property type="match status" value="2"/>
</dbReference>
<dbReference type="Gene3D" id="1.10.4030.10">
    <property type="entry name" value="Porin chaperone SurA, peptide-binding domain"/>
    <property type="match status" value="1"/>
</dbReference>
<feature type="signal peptide" evidence="3">
    <location>
        <begin position="1"/>
        <end position="29"/>
    </location>
</feature>
<name>A0A399SU29_9BACT</name>
<keyword evidence="6" id="KW-1185">Reference proteome</keyword>
<dbReference type="SUPFAM" id="SSF54534">
    <property type="entry name" value="FKBP-like"/>
    <property type="match status" value="2"/>
</dbReference>
<dbReference type="InterPro" id="IPR046357">
    <property type="entry name" value="PPIase_dom_sf"/>
</dbReference>
<keyword evidence="2 5" id="KW-0413">Isomerase</keyword>
<dbReference type="InterPro" id="IPR050280">
    <property type="entry name" value="OMP_Chaperone_SurA"/>
</dbReference>
<dbReference type="SUPFAM" id="SSF109998">
    <property type="entry name" value="Triger factor/SurA peptide-binding domain-like"/>
    <property type="match status" value="1"/>
</dbReference>
<evidence type="ECO:0000256" key="3">
    <source>
        <dbReference type="SAM" id="SignalP"/>
    </source>
</evidence>
<feature type="domain" description="PpiC" evidence="4">
    <location>
        <begin position="282"/>
        <end position="379"/>
    </location>
</feature>
<evidence type="ECO:0000313" key="6">
    <source>
        <dbReference type="Proteomes" id="UP000265926"/>
    </source>
</evidence>
<dbReference type="AlphaFoldDB" id="A0A399SU29"/>
<accession>A0A399SU29</accession>
<dbReference type="OrthoDB" id="14196at2"/>
<proteinExistence type="predicted"/>
<protein>
    <submittedName>
        <fullName evidence="5">Peptidylprolyl isomerase</fullName>
    </submittedName>
</protein>